<gene>
    <name evidence="1" type="ORF">HMPREF1871_00766</name>
</gene>
<dbReference type="Gene3D" id="1.50.10.20">
    <property type="match status" value="1"/>
</dbReference>
<evidence type="ECO:0000313" key="2">
    <source>
        <dbReference type="Proteomes" id="UP000070467"/>
    </source>
</evidence>
<dbReference type="EMBL" id="LSDB01000031">
    <property type="protein sequence ID" value="KXB57851.1"/>
    <property type="molecule type" value="Genomic_DNA"/>
</dbReference>
<evidence type="ECO:0000313" key="1">
    <source>
        <dbReference type="EMBL" id="KXB57851.1"/>
    </source>
</evidence>
<accession>A0ABR5TLL5</accession>
<proteinExistence type="predicted"/>
<reference evidence="1 2" key="1">
    <citation type="submission" date="2016-01" db="EMBL/GenBank/DDBJ databases">
        <authorList>
            <person name="Mitreva M."/>
            <person name="Pepin K.H."/>
            <person name="Mihindukulasuriya K.A."/>
            <person name="Fulton R."/>
            <person name="Fronick C."/>
            <person name="O'Laughlin M."/>
            <person name="Miner T."/>
            <person name="Herter B."/>
            <person name="Rosa B.A."/>
            <person name="Cordes M."/>
            <person name="Tomlinson C."/>
            <person name="Wollam A."/>
            <person name="Palsikar V.B."/>
            <person name="Mardis E.R."/>
            <person name="Wilson R.K."/>
        </authorList>
    </citation>
    <scope>NUCLEOTIDE SEQUENCE [LARGE SCALE GENOMIC DNA]</scope>
    <source>
        <strain evidence="1 2">KA00071</strain>
    </source>
</reference>
<dbReference type="InterPro" id="IPR007822">
    <property type="entry name" value="LANC-like"/>
</dbReference>
<dbReference type="SUPFAM" id="SSF158745">
    <property type="entry name" value="LanC-like"/>
    <property type="match status" value="1"/>
</dbReference>
<keyword evidence="2" id="KW-1185">Reference proteome</keyword>
<name>A0ABR5TLL5_9BACL</name>
<comment type="caution">
    <text evidence="1">The sequence shown here is derived from an EMBL/GenBank/DDBJ whole genome shotgun (WGS) entry which is preliminary data.</text>
</comment>
<dbReference type="Pfam" id="PF05147">
    <property type="entry name" value="LANC_like"/>
    <property type="match status" value="1"/>
</dbReference>
<dbReference type="PRINTS" id="PR01950">
    <property type="entry name" value="LANCSUPER"/>
</dbReference>
<dbReference type="PRINTS" id="PR01955">
    <property type="entry name" value="LANCFRANKIA"/>
</dbReference>
<organism evidence="1 2">
    <name type="scientific">Gemelliphila asaccharolytica</name>
    <dbReference type="NCBI Taxonomy" id="502393"/>
    <lineage>
        <taxon>Bacteria</taxon>
        <taxon>Bacillati</taxon>
        <taxon>Bacillota</taxon>
        <taxon>Bacilli</taxon>
        <taxon>Bacillales</taxon>
        <taxon>Gemellaceae</taxon>
        <taxon>Gemelliphila</taxon>
    </lineage>
</organism>
<protein>
    <submittedName>
        <fullName evidence="1">Lanthionine synthetase C-like protein</fullName>
    </submittedName>
</protein>
<sequence>MKNNEILNVLSDKTKKEIILYLNESVENFLNIFENSNFDDLNIESYFYFLVNLLDSENFKDIEEKIKENIIKILEYKKTLIYQGTSENLRGILDGVLLFSYSLYKLKDIANMKIKNFLKYFQIQSEREITYFLEEVKKRSLVFSYYDLISGCSGFLRYLLNVQSKNLILIDSISEYLISLADEKKYRGKNIINFHIEGKNQFQKIEKITQPYGHVNFGLAHGIISSIIVLSEVFKKNGNKKIKHVIDKLIKLYEKVENNNDVLSYPMQLSYEDYVSETYKGKDICSWCYGNIGIVRGLMIVYKNIQDKLKYNKYKEELIKIISRPIDDYKLECPYICHGYAGVIAIQLVSYKETKDKRFLNKLNQNIEAIFKLEKENFIGKEDYQEDIGLIEGQGGVILTLLGVFTEEMLFKDMLLI</sequence>
<dbReference type="Proteomes" id="UP000070467">
    <property type="component" value="Unassembled WGS sequence"/>
</dbReference>
<dbReference type="SMART" id="SM01260">
    <property type="entry name" value="LANC_like"/>
    <property type="match status" value="1"/>
</dbReference>
<dbReference type="RefSeq" id="WP_157058057.1">
    <property type="nucleotide sequence ID" value="NZ_KQ959881.1"/>
</dbReference>